<dbReference type="OrthoDB" id="7570189at2"/>
<evidence type="ECO:0000313" key="1">
    <source>
        <dbReference type="EMBL" id="PWE58183.1"/>
    </source>
</evidence>
<dbReference type="NCBIfam" id="TIGR01563">
    <property type="entry name" value="gp16_SPP1"/>
    <property type="match status" value="1"/>
</dbReference>
<dbReference type="Proteomes" id="UP000245252">
    <property type="component" value="Unassembled WGS sequence"/>
</dbReference>
<dbReference type="InterPro" id="IPR008767">
    <property type="entry name" value="Phage_SPP1_head-tail_adaptor"/>
</dbReference>
<comment type="caution">
    <text evidence="1">The sequence shown here is derived from an EMBL/GenBank/DDBJ whole genome shotgun (WGS) entry which is preliminary data.</text>
</comment>
<evidence type="ECO:0000313" key="2">
    <source>
        <dbReference type="Proteomes" id="UP000245252"/>
    </source>
</evidence>
<dbReference type="Gene3D" id="2.40.10.270">
    <property type="entry name" value="Bacteriophage SPP1 head-tail adaptor protein"/>
    <property type="match status" value="1"/>
</dbReference>
<protein>
    <submittedName>
        <fullName evidence="1">Head-tail adaptor protein</fullName>
    </submittedName>
</protein>
<gene>
    <name evidence="1" type="ORF">DEM27_03115</name>
</gene>
<dbReference type="InterPro" id="IPR038666">
    <property type="entry name" value="SSP1_head-tail_sf"/>
</dbReference>
<organism evidence="1 2">
    <name type="scientific">Metarhizobium album</name>
    <dbReference type="NCBI Taxonomy" id="2182425"/>
    <lineage>
        <taxon>Bacteria</taxon>
        <taxon>Pseudomonadati</taxon>
        <taxon>Pseudomonadota</taxon>
        <taxon>Alphaproteobacteria</taxon>
        <taxon>Hyphomicrobiales</taxon>
        <taxon>Rhizobiaceae</taxon>
        <taxon>Metarhizobium</taxon>
    </lineage>
</organism>
<dbReference type="RefSeq" id="WP_109456701.1">
    <property type="nucleotide sequence ID" value="NZ_QFBC01000001.1"/>
</dbReference>
<name>A0A2U2DXY7_9HYPH</name>
<keyword evidence="2" id="KW-1185">Reference proteome</keyword>
<dbReference type="AlphaFoldDB" id="A0A2U2DXY7"/>
<proteinExistence type="predicted"/>
<dbReference type="Pfam" id="PF05521">
    <property type="entry name" value="Phage_HCP"/>
    <property type="match status" value="1"/>
</dbReference>
<sequence length="111" mass="12138">MPVSFIDPGQFTARLELEAPVAVPDGQGGADVRYEGVAAFWAMVEPAGHAVREAAGAETATLTHRIWVRFRTDISAGMRLRKGARLFAVRAVIDPDETQRYLVCHCEEEGP</sequence>
<reference evidence="1 2" key="1">
    <citation type="submission" date="2018-05" db="EMBL/GenBank/DDBJ databases">
        <title>The draft genome of strain NS-104.</title>
        <authorList>
            <person name="Hang P."/>
            <person name="Jiang J."/>
        </authorList>
    </citation>
    <scope>NUCLEOTIDE SEQUENCE [LARGE SCALE GENOMIC DNA]</scope>
    <source>
        <strain evidence="1 2">NS-104</strain>
    </source>
</reference>
<accession>A0A2U2DXY7</accession>
<dbReference type="EMBL" id="QFBC01000001">
    <property type="protein sequence ID" value="PWE58183.1"/>
    <property type="molecule type" value="Genomic_DNA"/>
</dbReference>